<reference evidence="1 2" key="1">
    <citation type="submission" date="2011-07" db="EMBL/GenBank/DDBJ databases">
        <title>The Genome Sequence of Prevotella oulorum F0390.</title>
        <authorList>
            <consortium name="The Broad Institute Genome Sequencing Platform"/>
            <consortium name="The Broad Institute Genome Sequencing Center for Infectious Disease"/>
            <person name="Earl A."/>
            <person name="Ward D."/>
            <person name="Feldgarden M."/>
            <person name="Gevers D."/>
            <person name="Izard J."/>
            <person name="Ganesan A."/>
            <person name="Baranova O.V."/>
            <person name="Blanton J.M."/>
            <person name="Tanner A.C."/>
            <person name="Dewhirst F.E."/>
            <person name="Young S.K."/>
            <person name="Zeng Q."/>
            <person name="Gargeya S."/>
            <person name="Fitzgerald M."/>
            <person name="Haas B."/>
            <person name="Abouelleil A."/>
            <person name="Alvarado L."/>
            <person name="Arachchi H.M."/>
            <person name="Berlin A."/>
            <person name="Brown A."/>
            <person name="Chapman S.B."/>
            <person name="Chen Z."/>
            <person name="Dunbar C."/>
            <person name="Freedman E."/>
            <person name="Gearin G."/>
            <person name="Gellesch M."/>
            <person name="Goldberg J."/>
            <person name="Griggs A."/>
            <person name="Gujja S."/>
            <person name="Heiman D."/>
            <person name="Howarth C."/>
            <person name="Larson L."/>
            <person name="Lui A."/>
            <person name="MacDonald P.J.P."/>
            <person name="Mehta T."/>
            <person name="Montmayeur A."/>
            <person name="Murphy C."/>
            <person name="Neiman D."/>
            <person name="Pearson M."/>
            <person name="Priest M."/>
            <person name="Roberts A."/>
            <person name="Saif S."/>
            <person name="Shea T."/>
            <person name="Shenoy N."/>
            <person name="Sisk P."/>
            <person name="Stolte C."/>
            <person name="Sykes S."/>
            <person name="Wortman J."/>
            <person name="Nusbaum C."/>
            <person name="Birren B."/>
        </authorList>
    </citation>
    <scope>NUCLEOTIDE SEQUENCE [LARGE SCALE GENOMIC DNA]</scope>
    <source>
        <strain evidence="1 2">F0390</strain>
    </source>
</reference>
<name>G1WA52_9BACT</name>
<dbReference type="HOGENOM" id="CLU_2668051_0_0_10"/>
<accession>G1WA52</accession>
<keyword evidence="2" id="KW-1185">Reference proteome</keyword>
<dbReference type="AlphaFoldDB" id="G1WA52"/>
<evidence type="ECO:0000313" key="1">
    <source>
        <dbReference type="EMBL" id="EGV33810.1"/>
    </source>
</evidence>
<sequence>MCVVPLPVHLLITHGWNVGEITVRPQRKGRFNDATEVCTHTKLCCNNAKDHSAHRMGCCNMQKPIQTLQMGCCNM</sequence>
<organism evidence="1 2">
    <name type="scientific">Segatella oulorum F0390</name>
    <dbReference type="NCBI Taxonomy" id="702438"/>
    <lineage>
        <taxon>Bacteria</taxon>
        <taxon>Pseudomonadati</taxon>
        <taxon>Bacteroidota</taxon>
        <taxon>Bacteroidia</taxon>
        <taxon>Bacteroidales</taxon>
        <taxon>Prevotellaceae</taxon>
        <taxon>Segatella</taxon>
    </lineage>
</organism>
<protein>
    <submittedName>
        <fullName evidence="1">Uncharacterized protein</fullName>
    </submittedName>
</protein>
<comment type="caution">
    <text evidence="1">The sequence shown here is derived from an EMBL/GenBank/DDBJ whole genome shotgun (WGS) entry which is preliminary data.</text>
</comment>
<dbReference type="EMBL" id="ADGI01000023">
    <property type="protein sequence ID" value="EGV33810.1"/>
    <property type="molecule type" value="Genomic_DNA"/>
</dbReference>
<evidence type="ECO:0000313" key="2">
    <source>
        <dbReference type="Proteomes" id="UP000005141"/>
    </source>
</evidence>
<dbReference type="Proteomes" id="UP000005141">
    <property type="component" value="Unassembled WGS sequence"/>
</dbReference>
<gene>
    <name evidence="1" type="ORF">HMPREF9431_00703</name>
</gene>
<proteinExistence type="predicted"/>